<sequence length="586" mass="60554">MFLSHMKFVSVGNGGRLGNGRNDPLNSSQIISETGRFVLFASTSTDLVPNTPGPLGLNDRNFFVRDLQTGQTTLANTFSLLQTGLAITVALAPDGSRIAFPNAAIDVLVGTPGTGFTGVANAGPGLLLETSFAALSRNGQKVAVAVDRIDSFGGTRGGDEMVIVDLVSNTVTRPGTPTGETSTFGPASLSGNGLAMAYTGYFSSSAGAETNGYQVVLYGTGGGARIISRAANGDPGNATSREAEISADGRFVAYRSEATNLISGDRNGDDDVFLYSAAGGNTRLVSVDQAGRQLDGDSYGPQISGNGQFVLFSHSGNPDVTKNGLWLFNAATGKSVQLQGSWNGVTRTGDSFDAGLNVSAYSYDISADGRVITVHATDGDLQPGGATDRPGTFALSNPFLKPAPFLAAYKAGNAQANTLNGSGRDDYIESRGGADTLNGRGGNDDLFGGAGRDRIDGARGHDRMFGGGGNDAINGGAGNDVLNGGGGRDRLTGGAGPDDFIFTRGSGRDVITDIRTTPGLAADLRDTIWLDDRLWTGTLGSSEVIQRFGTTINGDFALRFAGGETILFRGVDTFDDLFNGATIELF</sequence>
<dbReference type="RefSeq" id="WP_136395232.1">
    <property type="nucleotide sequence ID" value="NZ_SSND01000004.1"/>
</dbReference>
<proteinExistence type="predicted"/>
<evidence type="ECO:0000256" key="3">
    <source>
        <dbReference type="SAM" id="MobiDB-lite"/>
    </source>
</evidence>
<dbReference type="Gene3D" id="2.120.10.30">
    <property type="entry name" value="TolB, C-terminal domain"/>
    <property type="match status" value="1"/>
</dbReference>
<dbReference type="InterPro" id="IPR011042">
    <property type="entry name" value="6-blade_b-propeller_TolB-like"/>
</dbReference>
<keyword evidence="5" id="KW-1185">Reference proteome</keyword>
<evidence type="ECO:0008006" key="6">
    <source>
        <dbReference type="Google" id="ProtNLM"/>
    </source>
</evidence>
<dbReference type="PROSITE" id="PS00330">
    <property type="entry name" value="HEMOLYSIN_CALCIUM"/>
    <property type="match status" value="2"/>
</dbReference>
<dbReference type="EMBL" id="SSND01000004">
    <property type="protein sequence ID" value="THD82124.1"/>
    <property type="molecule type" value="Genomic_DNA"/>
</dbReference>
<name>A0A4S3MJP4_9RHOB</name>
<evidence type="ECO:0000313" key="5">
    <source>
        <dbReference type="Proteomes" id="UP000309450"/>
    </source>
</evidence>
<dbReference type="InterPro" id="IPR050557">
    <property type="entry name" value="RTX_toxin/Mannuronan_C5-epim"/>
</dbReference>
<dbReference type="InterPro" id="IPR018511">
    <property type="entry name" value="Hemolysin-typ_Ca-bd_CS"/>
</dbReference>
<protein>
    <recommendedName>
        <fullName evidence="6">Calcium-binding protein</fullName>
    </recommendedName>
</protein>
<dbReference type="Pfam" id="PF00353">
    <property type="entry name" value="HemolysinCabind"/>
    <property type="match status" value="2"/>
</dbReference>
<reference evidence="4 5" key="1">
    <citation type="submission" date="2019-04" db="EMBL/GenBank/DDBJ databases">
        <title>Draft genome sequence of Gemmobacter aestuarii sp. nov.</title>
        <authorList>
            <person name="Hameed A."/>
            <person name="Lin S.-Y."/>
            <person name="Shahina M."/>
            <person name="Lai W.-A."/>
            <person name="Young C.-C."/>
        </authorList>
    </citation>
    <scope>NUCLEOTIDE SEQUENCE [LARGE SCALE GENOMIC DNA]</scope>
    <source>
        <strain evidence="4 5">CC-PW-75</strain>
    </source>
</reference>
<dbReference type="GO" id="GO:0005509">
    <property type="term" value="F:calcium ion binding"/>
    <property type="evidence" value="ECO:0007669"/>
    <property type="project" value="InterPro"/>
</dbReference>
<organism evidence="4 5">
    <name type="scientific">Aliigemmobacter aestuarii</name>
    <dbReference type="NCBI Taxonomy" id="1445661"/>
    <lineage>
        <taxon>Bacteria</taxon>
        <taxon>Pseudomonadati</taxon>
        <taxon>Pseudomonadota</taxon>
        <taxon>Alphaproteobacteria</taxon>
        <taxon>Rhodobacterales</taxon>
        <taxon>Paracoccaceae</taxon>
        <taxon>Aliigemmobacter</taxon>
    </lineage>
</organism>
<dbReference type="InterPro" id="IPR011049">
    <property type="entry name" value="Serralysin-like_metalloprot_C"/>
</dbReference>
<dbReference type="PANTHER" id="PTHR38340:SF1">
    <property type="entry name" value="S-LAYER PROTEIN"/>
    <property type="match status" value="1"/>
</dbReference>
<evidence type="ECO:0000256" key="1">
    <source>
        <dbReference type="ARBA" id="ARBA00004613"/>
    </source>
</evidence>
<dbReference type="SUPFAM" id="SSF82171">
    <property type="entry name" value="DPP6 N-terminal domain-like"/>
    <property type="match status" value="1"/>
</dbReference>
<gene>
    <name evidence="4" type="ORF">E7811_13655</name>
</gene>
<feature type="region of interest" description="Disordered" evidence="3">
    <location>
        <begin position="430"/>
        <end position="449"/>
    </location>
</feature>
<dbReference type="OrthoDB" id="8479154at2"/>
<dbReference type="SUPFAM" id="SSF51120">
    <property type="entry name" value="beta-Roll"/>
    <property type="match status" value="1"/>
</dbReference>
<dbReference type="PANTHER" id="PTHR38340">
    <property type="entry name" value="S-LAYER PROTEIN"/>
    <property type="match status" value="1"/>
</dbReference>
<dbReference type="Gene3D" id="2.150.10.10">
    <property type="entry name" value="Serralysin-like metalloprotease, C-terminal"/>
    <property type="match status" value="1"/>
</dbReference>
<dbReference type="AlphaFoldDB" id="A0A4S3MJP4"/>
<dbReference type="PRINTS" id="PR00313">
    <property type="entry name" value="CABNDNGRPT"/>
</dbReference>
<keyword evidence="2" id="KW-0964">Secreted</keyword>
<accession>A0A4S3MJP4</accession>
<dbReference type="InterPro" id="IPR001343">
    <property type="entry name" value="Hemolysn_Ca-bd"/>
</dbReference>
<dbReference type="GO" id="GO:0005576">
    <property type="term" value="C:extracellular region"/>
    <property type="evidence" value="ECO:0007669"/>
    <property type="project" value="UniProtKB-SubCell"/>
</dbReference>
<evidence type="ECO:0000313" key="4">
    <source>
        <dbReference type="EMBL" id="THD82124.1"/>
    </source>
</evidence>
<evidence type="ECO:0000256" key="2">
    <source>
        <dbReference type="ARBA" id="ARBA00022525"/>
    </source>
</evidence>
<comment type="subcellular location">
    <subcellularLocation>
        <location evidence="1">Secreted</location>
    </subcellularLocation>
</comment>
<dbReference type="Proteomes" id="UP000309450">
    <property type="component" value="Unassembled WGS sequence"/>
</dbReference>
<comment type="caution">
    <text evidence="4">The sequence shown here is derived from an EMBL/GenBank/DDBJ whole genome shotgun (WGS) entry which is preliminary data.</text>
</comment>